<evidence type="ECO:0000256" key="9">
    <source>
        <dbReference type="ARBA" id="ARBA00022737"/>
    </source>
</evidence>
<keyword evidence="6" id="KW-0109">Calcium transport</keyword>
<evidence type="ECO:0000256" key="1">
    <source>
        <dbReference type="ARBA" id="ARBA00004651"/>
    </source>
</evidence>
<gene>
    <name evidence="18" type="primary">LOC108993656</name>
</gene>
<dbReference type="Gramene" id="Jr01_22100_p1">
    <property type="protein sequence ID" value="cds.Jr01_22100_p1"/>
    <property type="gene ID" value="Jr01_22100"/>
</dbReference>
<dbReference type="OrthoDB" id="26525at2759"/>
<keyword evidence="10" id="KW-0106">Calcium</keyword>
<dbReference type="PROSITE" id="PS00018">
    <property type="entry name" value="EF_HAND_1"/>
    <property type="match status" value="1"/>
</dbReference>
<reference evidence="18" key="1">
    <citation type="submission" date="2025-08" db="UniProtKB">
        <authorList>
            <consortium name="RefSeq"/>
        </authorList>
    </citation>
    <scope>IDENTIFICATION</scope>
    <source>
        <tissue evidence="18">Leaves</tissue>
    </source>
</reference>
<dbReference type="PANTHER" id="PTHR31503:SF45">
    <property type="entry name" value="SODIUM_CALCIUM EXCHANGER NCL-LIKE"/>
    <property type="match status" value="1"/>
</dbReference>
<dbReference type="GO" id="GO:0006814">
    <property type="term" value="P:sodium ion transport"/>
    <property type="evidence" value="ECO:0007669"/>
    <property type="project" value="UniProtKB-KW"/>
</dbReference>
<dbReference type="InterPro" id="IPR004837">
    <property type="entry name" value="NaCa_Exmemb"/>
</dbReference>
<evidence type="ECO:0000256" key="3">
    <source>
        <dbReference type="ARBA" id="ARBA00022448"/>
    </source>
</evidence>
<evidence type="ECO:0000313" key="17">
    <source>
        <dbReference type="Proteomes" id="UP000235220"/>
    </source>
</evidence>
<keyword evidence="14" id="KW-0406">Ion transport</keyword>
<evidence type="ECO:0000256" key="15">
    <source>
        <dbReference type="ARBA" id="ARBA00023136"/>
    </source>
</evidence>
<keyword evidence="16" id="KW-0739">Sodium transport</keyword>
<keyword evidence="4" id="KW-0050">Antiport</keyword>
<dbReference type="PROSITE" id="PS50222">
    <property type="entry name" value="EF_HAND_2"/>
    <property type="match status" value="1"/>
</dbReference>
<protein>
    <submittedName>
        <fullName evidence="18">Sodium/calcium exchanger NCL-like</fullName>
    </submittedName>
</protein>
<dbReference type="FunFam" id="1.20.1420.30:FF:000019">
    <property type="entry name" value="Sodium/calcium exchanger NCL2"/>
    <property type="match status" value="1"/>
</dbReference>
<dbReference type="GO" id="GO:0015369">
    <property type="term" value="F:calcium:proton antiporter activity"/>
    <property type="evidence" value="ECO:0000318"/>
    <property type="project" value="GO_Central"/>
</dbReference>
<evidence type="ECO:0000256" key="13">
    <source>
        <dbReference type="ARBA" id="ARBA00023053"/>
    </source>
</evidence>
<evidence type="ECO:0000256" key="2">
    <source>
        <dbReference type="ARBA" id="ARBA00008170"/>
    </source>
</evidence>
<dbReference type="AlphaFoldDB" id="A0A2I4EXR2"/>
<proteinExistence type="inferred from homology"/>
<evidence type="ECO:0000256" key="12">
    <source>
        <dbReference type="ARBA" id="ARBA00023016"/>
    </source>
</evidence>
<keyword evidence="11" id="KW-1133">Transmembrane helix</keyword>
<keyword evidence="9" id="KW-0677">Repeat</keyword>
<evidence type="ECO:0000256" key="16">
    <source>
        <dbReference type="ARBA" id="ARBA00023201"/>
    </source>
</evidence>
<keyword evidence="13" id="KW-0915">Sodium</keyword>
<keyword evidence="8" id="KW-0479">Metal-binding</keyword>
<dbReference type="InterPro" id="IPR011992">
    <property type="entry name" value="EF-hand-dom_pair"/>
</dbReference>
<evidence type="ECO:0000256" key="14">
    <source>
        <dbReference type="ARBA" id="ARBA00023065"/>
    </source>
</evidence>
<keyword evidence="15" id="KW-0472">Membrane</keyword>
<evidence type="ECO:0000256" key="5">
    <source>
        <dbReference type="ARBA" id="ARBA00022475"/>
    </source>
</evidence>
<dbReference type="InterPro" id="IPR004713">
    <property type="entry name" value="CaH_exchang"/>
</dbReference>
<dbReference type="KEGG" id="jre:108993656"/>
<dbReference type="GeneID" id="108993656"/>
<keyword evidence="12" id="KW-0346">Stress response</keyword>
<evidence type="ECO:0000256" key="10">
    <source>
        <dbReference type="ARBA" id="ARBA00022837"/>
    </source>
</evidence>
<evidence type="ECO:0000313" key="18">
    <source>
        <dbReference type="RefSeq" id="XP_018824186.2"/>
    </source>
</evidence>
<dbReference type="RefSeq" id="XP_018824186.2">
    <property type="nucleotide sequence ID" value="XM_018968641.2"/>
</dbReference>
<evidence type="ECO:0000256" key="11">
    <source>
        <dbReference type="ARBA" id="ARBA00022989"/>
    </source>
</evidence>
<dbReference type="Proteomes" id="UP000235220">
    <property type="component" value="Chromosome 1"/>
</dbReference>
<keyword evidence="3" id="KW-0813">Transport</keyword>
<evidence type="ECO:0000256" key="4">
    <source>
        <dbReference type="ARBA" id="ARBA00022449"/>
    </source>
</evidence>
<dbReference type="InterPro" id="IPR018247">
    <property type="entry name" value="EF_Hand_1_Ca_BS"/>
</dbReference>
<dbReference type="Pfam" id="PF01699">
    <property type="entry name" value="Na_Ca_ex"/>
    <property type="match status" value="1"/>
</dbReference>
<dbReference type="CDD" id="cd00051">
    <property type="entry name" value="EFh"/>
    <property type="match status" value="1"/>
</dbReference>
<dbReference type="Pfam" id="PF13499">
    <property type="entry name" value="EF-hand_7"/>
    <property type="match status" value="1"/>
</dbReference>
<accession>A0A2I4EXR2</accession>
<keyword evidence="17" id="KW-1185">Reference proteome</keyword>
<keyword evidence="5" id="KW-1003">Cell membrane</keyword>
<evidence type="ECO:0000256" key="7">
    <source>
        <dbReference type="ARBA" id="ARBA00022692"/>
    </source>
</evidence>
<dbReference type="SMART" id="SM00054">
    <property type="entry name" value="EFh"/>
    <property type="match status" value="2"/>
</dbReference>
<comment type="similarity">
    <text evidence="2">Belongs to the Ca(2+):cation antiporter (CaCA) (TC 2.A.19) family.</text>
</comment>
<dbReference type="SUPFAM" id="SSF47473">
    <property type="entry name" value="EF-hand"/>
    <property type="match status" value="1"/>
</dbReference>
<evidence type="ECO:0000256" key="6">
    <source>
        <dbReference type="ARBA" id="ARBA00022568"/>
    </source>
</evidence>
<keyword evidence="7" id="KW-0812">Transmembrane</keyword>
<dbReference type="GO" id="GO:0006874">
    <property type="term" value="P:intracellular calcium ion homeostasis"/>
    <property type="evidence" value="ECO:0000318"/>
    <property type="project" value="GO_Central"/>
</dbReference>
<dbReference type="GO" id="GO:0005509">
    <property type="term" value="F:calcium ion binding"/>
    <property type="evidence" value="ECO:0007669"/>
    <property type="project" value="InterPro"/>
</dbReference>
<evidence type="ECO:0000256" key="8">
    <source>
        <dbReference type="ARBA" id="ARBA00022723"/>
    </source>
</evidence>
<organism evidence="17 18">
    <name type="scientific">Juglans regia</name>
    <name type="common">English walnut</name>
    <dbReference type="NCBI Taxonomy" id="51240"/>
    <lineage>
        <taxon>Eukaryota</taxon>
        <taxon>Viridiplantae</taxon>
        <taxon>Streptophyta</taxon>
        <taxon>Embryophyta</taxon>
        <taxon>Tracheophyta</taxon>
        <taxon>Spermatophyta</taxon>
        <taxon>Magnoliopsida</taxon>
        <taxon>eudicotyledons</taxon>
        <taxon>Gunneridae</taxon>
        <taxon>Pentapetalae</taxon>
        <taxon>rosids</taxon>
        <taxon>fabids</taxon>
        <taxon>Fagales</taxon>
        <taxon>Juglandaceae</taxon>
        <taxon>Juglans</taxon>
    </lineage>
</organism>
<dbReference type="GO" id="GO:0005886">
    <property type="term" value="C:plasma membrane"/>
    <property type="evidence" value="ECO:0007669"/>
    <property type="project" value="UniProtKB-SubCell"/>
</dbReference>
<dbReference type="InterPro" id="IPR002048">
    <property type="entry name" value="EF_hand_dom"/>
</dbReference>
<name>A0A2I4EXR2_JUGRE</name>
<sequence>MEIKKLACFLLASFLIFLITLAGTGQGRLVTSNSPGDNVSDGVHNLYQQPKLLYLNMSLFSSEDSCTETYGFLPCTTTVLGNVFLILVYSYLMFLGAKLLSGGSEILLEILGPGIIGGFFLPVLSSVPDATIILASGLSGSTATAQSQVSVGMGLFAGSTVMLLTILWGTCLVVGKCDLENSVAENLKDTKIFSLTGSGVSTDIWTSYAARIMIISIIPLILVQLPHIFQATSLSHMAVLVSLIVSVCFVISYSLYQIFQPWIQKRRLAYAKHKNVISGFLRNIKMHTLERRLFNDDGEPNKEVIEKLFKTIDENSDGSLSAAELRALVIGMELEELDTDIEGCVAHVMEDFDTSHNSQVDVEEFVRGISRWLKNARRSAASLRDQNEHSIRLLSNFHLQARKEQDRLGGQNDEVVESIQNANWHATKAVLMLLLGTLIAAVTADPLVDAVENFSTATSIPSFFVSFVILPFASSSEVVSTLIFAKKKNLRMASLMYSEIYGSVTMSNVLSLAVFLGLVYFRDLTWDFSSEVLVILIVCIVMGLIASFRTTLPLWLSLVAYALYPLSLLLVYILEYVVGWS</sequence>
<dbReference type="PANTHER" id="PTHR31503">
    <property type="entry name" value="VACUOLAR CALCIUM ION TRANSPORTER"/>
    <property type="match status" value="1"/>
</dbReference>
<dbReference type="GO" id="GO:0070588">
    <property type="term" value="P:calcium ion transmembrane transport"/>
    <property type="evidence" value="ECO:0000318"/>
    <property type="project" value="GO_Central"/>
</dbReference>
<dbReference type="Gene3D" id="1.10.238.10">
    <property type="entry name" value="EF-hand"/>
    <property type="match status" value="1"/>
</dbReference>
<comment type="subcellular location">
    <subcellularLocation>
        <location evidence="1">Cell membrane</location>
        <topology evidence="1">Multi-pass membrane protein</topology>
    </subcellularLocation>
</comment>